<evidence type="ECO:0000313" key="7">
    <source>
        <dbReference type="Proteomes" id="UP000182660"/>
    </source>
</evidence>
<organism evidence="6 8">
    <name type="scientific">Moritella viscosa</name>
    <dbReference type="NCBI Taxonomy" id="80854"/>
    <lineage>
        <taxon>Bacteria</taxon>
        <taxon>Pseudomonadati</taxon>
        <taxon>Pseudomonadota</taxon>
        <taxon>Gammaproteobacteria</taxon>
        <taxon>Alteromonadales</taxon>
        <taxon>Moritellaceae</taxon>
        <taxon>Moritella</taxon>
    </lineage>
</organism>
<dbReference type="InterPro" id="IPR050411">
    <property type="entry name" value="AlphaKG_dependent_hydroxylases"/>
</dbReference>
<dbReference type="GeneID" id="61297262"/>
<evidence type="ECO:0000313" key="6">
    <source>
        <dbReference type="EMBL" id="SGZ11004.1"/>
    </source>
</evidence>
<accession>A0A1L0A831</accession>
<dbReference type="AlphaFoldDB" id="A0A1L0A831"/>
<dbReference type="PANTHER" id="PTHR10696">
    <property type="entry name" value="GAMMA-BUTYROBETAINE HYDROXYLASE-RELATED"/>
    <property type="match status" value="1"/>
</dbReference>
<keyword evidence="7" id="KW-1185">Reference proteome</keyword>
<dbReference type="Gene3D" id="3.60.130.10">
    <property type="entry name" value="Clavaminate synthase-like"/>
    <property type="match status" value="1"/>
</dbReference>
<sequence>MISFKKAVTDSVSANNVTLLSELFYRQGFVVVDGNTLEKQDKLVELARILQLDEPYVSNYNKKYFPNKTTEKNVAAIGYNLDRKDDYSHPVFEESKSLGQHVDGTFSPLGEVKTTLLLCLRKANQGGETTLFNGFGAIKYIESKDPTLSNSLKDKNALRRRSAFDGIDEECVDCVFGYDPVYEREIIRLAFDASADWEFGFERVVNLQQAVTQLKSLYDAEGEYYLCFPLGEGDIIVMDNTRITHGRTSFTCDVQNPRLMIRSIHKRLPA</sequence>
<keyword evidence="2" id="KW-0560">Oxidoreductase</keyword>
<keyword evidence="6" id="KW-0223">Dioxygenase</keyword>
<dbReference type="InterPro" id="IPR042098">
    <property type="entry name" value="TauD-like_sf"/>
</dbReference>
<proteinExistence type="predicted"/>
<dbReference type="EMBL" id="FPLD01000102">
    <property type="protein sequence ID" value="SGZ11004.1"/>
    <property type="molecule type" value="Genomic_DNA"/>
</dbReference>
<reference evidence="6 8" key="1">
    <citation type="submission" date="2016-11" db="EMBL/GenBank/DDBJ databases">
        <authorList>
            <person name="Jaros S."/>
            <person name="Januszkiewicz K."/>
            <person name="Wedrychowicz H."/>
        </authorList>
    </citation>
    <scope>NUCLEOTIDE SEQUENCE [LARGE SCALE GENOMIC DNA]</scope>
    <source>
        <strain evidence="6">NVI 5450</strain>
    </source>
</reference>
<dbReference type="Pfam" id="PF02668">
    <property type="entry name" value="TauD"/>
    <property type="match status" value="1"/>
</dbReference>
<evidence type="ECO:0000259" key="4">
    <source>
        <dbReference type="Pfam" id="PF02668"/>
    </source>
</evidence>
<name>A0A1L0A831_9GAMM</name>
<dbReference type="SUPFAM" id="SSF51197">
    <property type="entry name" value="Clavaminate synthase-like"/>
    <property type="match status" value="1"/>
</dbReference>
<keyword evidence="3" id="KW-0045">Antibiotic biosynthesis</keyword>
<dbReference type="Proteomes" id="UP000182660">
    <property type="component" value="Unassembled WGS sequence"/>
</dbReference>
<dbReference type="Proteomes" id="UP000183794">
    <property type="component" value="Unassembled WGS sequence"/>
</dbReference>
<feature type="domain" description="TauD/TfdA-like" evidence="4">
    <location>
        <begin position="12"/>
        <end position="262"/>
    </location>
</feature>
<evidence type="ECO:0000313" key="8">
    <source>
        <dbReference type="Proteomes" id="UP000183794"/>
    </source>
</evidence>
<dbReference type="InterPro" id="IPR003819">
    <property type="entry name" value="TauD/TfdA-like"/>
</dbReference>
<dbReference type="EMBL" id="FPLJ01000077">
    <property type="protein sequence ID" value="SGY97560.1"/>
    <property type="molecule type" value="Genomic_DNA"/>
</dbReference>
<comment type="cofactor">
    <cofactor evidence="1">
        <name>Fe(2+)</name>
        <dbReference type="ChEBI" id="CHEBI:29033"/>
    </cofactor>
</comment>
<dbReference type="GO" id="GO:0017000">
    <property type="term" value="P:antibiotic biosynthetic process"/>
    <property type="evidence" value="ECO:0007669"/>
    <property type="project" value="UniProtKB-KW"/>
</dbReference>
<dbReference type="GO" id="GO:0016706">
    <property type="term" value="F:2-oxoglutarate-dependent dioxygenase activity"/>
    <property type="evidence" value="ECO:0007669"/>
    <property type="project" value="UniProtKB-ARBA"/>
</dbReference>
<dbReference type="PANTHER" id="PTHR10696:SF56">
    <property type="entry name" value="TAUD_TFDA-LIKE DOMAIN-CONTAINING PROTEIN"/>
    <property type="match status" value="1"/>
</dbReference>
<evidence type="ECO:0000256" key="2">
    <source>
        <dbReference type="ARBA" id="ARBA00023002"/>
    </source>
</evidence>
<protein>
    <submittedName>
        <fullName evidence="6">Dioxygenase</fullName>
    </submittedName>
</protein>
<reference evidence="5 7" key="2">
    <citation type="submission" date="2016-11" db="EMBL/GenBank/DDBJ databases">
        <authorList>
            <person name="Klemetsen T."/>
        </authorList>
    </citation>
    <scope>NUCLEOTIDE SEQUENCE [LARGE SCALE GENOMIC DNA]</scope>
    <source>
        <strain evidence="5">MT 2528</strain>
    </source>
</reference>
<gene>
    <name evidence="5" type="ORF">MT2528_3436</name>
    <name evidence="6" type="ORF">NVI5450_3632</name>
</gene>
<evidence type="ECO:0000256" key="3">
    <source>
        <dbReference type="ARBA" id="ARBA00023194"/>
    </source>
</evidence>
<dbReference type="RefSeq" id="WP_075473083.1">
    <property type="nucleotide sequence ID" value="NZ_CAWQZC010000034.1"/>
</dbReference>
<evidence type="ECO:0000256" key="1">
    <source>
        <dbReference type="ARBA" id="ARBA00001954"/>
    </source>
</evidence>
<dbReference type="OrthoDB" id="979809at2"/>
<evidence type="ECO:0000313" key="5">
    <source>
        <dbReference type="EMBL" id="SGY97560.1"/>
    </source>
</evidence>